<dbReference type="KEGG" id="ppf:Pput_1219"/>
<organism evidence="2">
    <name type="scientific">Pseudomonas putida (strain ATCC 700007 / DSM 6899 / JCM 31910 / BCRC 17059 / LMG 24140 / F1)</name>
    <dbReference type="NCBI Taxonomy" id="351746"/>
    <lineage>
        <taxon>Bacteria</taxon>
        <taxon>Pseudomonadati</taxon>
        <taxon>Pseudomonadota</taxon>
        <taxon>Gammaproteobacteria</taxon>
        <taxon>Pseudomonadales</taxon>
        <taxon>Pseudomonadaceae</taxon>
        <taxon>Pseudomonas</taxon>
    </lineage>
</organism>
<proteinExistence type="predicted"/>
<evidence type="ECO:0000256" key="1">
    <source>
        <dbReference type="SAM" id="MobiDB-lite"/>
    </source>
</evidence>
<gene>
    <name evidence="2" type="ordered locus">Pput_1219</name>
</gene>
<evidence type="ECO:0000313" key="2">
    <source>
        <dbReference type="EMBL" id="ABQ77380.1"/>
    </source>
</evidence>
<accession>A5VZS0</accession>
<dbReference type="HOGENOM" id="CLU_3083756_0_0_6"/>
<dbReference type="EMBL" id="CP000712">
    <property type="protein sequence ID" value="ABQ77380.1"/>
    <property type="molecule type" value="Genomic_DNA"/>
</dbReference>
<sequence>MRWPSAQYHLQHPDDVRLWVMPPLASELASGGAPLVDTRPTDDLGVAEGPAR</sequence>
<feature type="region of interest" description="Disordered" evidence="1">
    <location>
        <begin position="29"/>
        <end position="52"/>
    </location>
</feature>
<reference evidence="2" key="1">
    <citation type="submission" date="2007-05" db="EMBL/GenBank/DDBJ databases">
        <title>Complete sequence of Pseudomonas putida F1.</title>
        <authorList>
            <consortium name="US DOE Joint Genome Institute"/>
            <person name="Copeland A."/>
            <person name="Lucas S."/>
            <person name="Lapidus A."/>
            <person name="Barry K."/>
            <person name="Detter J.C."/>
            <person name="Glavina del Rio T."/>
            <person name="Hammon N."/>
            <person name="Israni S."/>
            <person name="Dalin E."/>
            <person name="Tice H."/>
            <person name="Pitluck S."/>
            <person name="Chain P."/>
            <person name="Malfatti S."/>
            <person name="Shin M."/>
            <person name="Vergez L."/>
            <person name="Schmutz J."/>
            <person name="Larimer F."/>
            <person name="Land M."/>
            <person name="Hauser L."/>
            <person name="Kyrpides N."/>
            <person name="Lykidis A."/>
            <person name="Parales R."/>
            <person name="Richardson P."/>
        </authorList>
    </citation>
    <scope>NUCLEOTIDE SEQUENCE [LARGE SCALE GENOMIC DNA]</scope>
    <source>
        <strain evidence="2">F1</strain>
    </source>
</reference>
<dbReference type="AlphaFoldDB" id="A5VZS0"/>
<name>A5VZS0_PSEP1</name>
<protein>
    <submittedName>
        <fullName evidence="2">Uncharacterized protein</fullName>
    </submittedName>
</protein>